<dbReference type="EMBL" id="JAAXLS010000009">
    <property type="protein sequence ID" value="NKQ54448.1"/>
    <property type="molecule type" value="Genomic_DNA"/>
</dbReference>
<organism evidence="3 4">
    <name type="scientific">Amycolatopsis acididurans</name>
    <dbReference type="NCBI Taxonomy" id="2724524"/>
    <lineage>
        <taxon>Bacteria</taxon>
        <taxon>Bacillati</taxon>
        <taxon>Actinomycetota</taxon>
        <taxon>Actinomycetes</taxon>
        <taxon>Pseudonocardiales</taxon>
        <taxon>Pseudonocardiaceae</taxon>
        <taxon>Amycolatopsis</taxon>
    </lineage>
</organism>
<dbReference type="Proteomes" id="UP000715441">
    <property type="component" value="Unassembled WGS sequence"/>
</dbReference>
<comment type="caution">
    <text evidence="3">The sequence shown here is derived from an EMBL/GenBank/DDBJ whole genome shotgun (WGS) entry which is preliminary data.</text>
</comment>
<dbReference type="InterPro" id="IPR011251">
    <property type="entry name" value="Luciferase-like_dom"/>
</dbReference>
<dbReference type="Gene3D" id="3.20.20.30">
    <property type="entry name" value="Luciferase-like domain"/>
    <property type="match status" value="1"/>
</dbReference>
<reference evidence="3 4" key="1">
    <citation type="submission" date="2020-04" db="EMBL/GenBank/DDBJ databases">
        <title>Novel species.</title>
        <authorList>
            <person name="Teo W.F.A."/>
            <person name="Lipun K."/>
            <person name="Srisuk N."/>
            <person name="Duangmal K."/>
        </authorList>
    </citation>
    <scope>NUCLEOTIDE SEQUENCE [LARGE SCALE GENOMIC DNA]</scope>
    <source>
        <strain evidence="3 4">K13G38</strain>
    </source>
</reference>
<keyword evidence="4" id="KW-1185">Reference proteome</keyword>
<evidence type="ECO:0000313" key="3">
    <source>
        <dbReference type="EMBL" id="NKQ54448.1"/>
    </source>
</evidence>
<dbReference type="SUPFAM" id="SSF51679">
    <property type="entry name" value="Bacterial luciferase-like"/>
    <property type="match status" value="1"/>
</dbReference>
<feature type="domain" description="Luciferase-like" evidence="2">
    <location>
        <begin position="19"/>
        <end position="279"/>
    </location>
</feature>
<dbReference type="PANTHER" id="PTHR43244">
    <property type="match status" value="1"/>
</dbReference>
<evidence type="ECO:0000256" key="1">
    <source>
        <dbReference type="ARBA" id="ARBA00023002"/>
    </source>
</evidence>
<proteinExistence type="predicted"/>
<dbReference type="InterPro" id="IPR036661">
    <property type="entry name" value="Luciferase-like_sf"/>
</dbReference>
<dbReference type="Pfam" id="PF00296">
    <property type="entry name" value="Bac_luciferase"/>
    <property type="match status" value="1"/>
</dbReference>
<evidence type="ECO:0000259" key="2">
    <source>
        <dbReference type="Pfam" id="PF00296"/>
    </source>
</evidence>
<protein>
    <submittedName>
        <fullName evidence="3">LLM class flavin-dependent oxidoreductase</fullName>
    </submittedName>
</protein>
<dbReference type="RefSeq" id="WP_168516346.1">
    <property type="nucleotide sequence ID" value="NZ_JAAXLS010000009.1"/>
</dbReference>
<dbReference type="PANTHER" id="PTHR43244:SF1">
    <property type="entry name" value="5,10-METHYLENETETRAHYDROMETHANOPTERIN REDUCTASE"/>
    <property type="match status" value="1"/>
</dbReference>
<gene>
    <name evidence="3" type="ORF">HFP15_16325</name>
</gene>
<accession>A0ABX1J3W6</accession>
<keyword evidence="1" id="KW-0560">Oxidoreductase</keyword>
<dbReference type="InterPro" id="IPR050564">
    <property type="entry name" value="F420-G6PD/mer"/>
</dbReference>
<sequence length="313" mass="33645">MKADRITFGAAAIPEPDRDWLAAVEELPVESVWQGGHLLPPSATGEAVARLSLLTAWTERVRVGAAVLLLPLYHPVVLAKQLADLDARSGGRVSAGIGVGGEFRHEFEAVGVPLAERGPRTDEAIEVLRTLWRGGAVSHAGKFFSFHDIELRAVAPGMRPGGPPLIVSGRKPPAMRRAARLGDGWLPYLLSPRAYARSVETITAEASKAGRNLDGFEWMAYVYCSVRRDGDRAREDVRGFLGGAYGDKPPEMLDRIAPAGTPEQVAARLQEYVDAGVRHFVISPATHEDTLGVVRLAATEVLPRLSLPAAVSS</sequence>
<evidence type="ECO:0000313" key="4">
    <source>
        <dbReference type="Proteomes" id="UP000715441"/>
    </source>
</evidence>
<name>A0ABX1J3W6_9PSEU</name>